<dbReference type="RefSeq" id="WP_377470137.1">
    <property type="nucleotide sequence ID" value="NZ_JBHLWN010000041.1"/>
</dbReference>
<dbReference type="EMBL" id="JBHLWN010000041">
    <property type="protein sequence ID" value="MFC0212902.1"/>
    <property type="molecule type" value="Genomic_DNA"/>
</dbReference>
<keyword evidence="8" id="KW-0969">Cilium</keyword>
<evidence type="ECO:0000313" key="9">
    <source>
        <dbReference type="Proteomes" id="UP001589776"/>
    </source>
</evidence>
<comment type="function">
    <text evidence="5">Required for morphogenesis and for the elongation of the flagellar filament by facilitating polymerization of the flagellin monomers at the tip of growing filament. Forms a capping structure, which prevents flagellin subunits (transported through the central channel of the flagellum) from leaking out without polymerization at the distal end.</text>
</comment>
<feature type="domain" description="Flagellar hook-associated protein 2 C-terminal" evidence="7">
    <location>
        <begin position="329"/>
        <end position="602"/>
    </location>
</feature>
<keyword evidence="9" id="KW-1185">Reference proteome</keyword>
<evidence type="ECO:0000256" key="5">
    <source>
        <dbReference type="RuleBase" id="RU362066"/>
    </source>
</evidence>
<dbReference type="PANTHER" id="PTHR30288">
    <property type="entry name" value="FLAGELLAR CAP/ASSEMBLY PROTEIN FLID"/>
    <property type="match status" value="1"/>
</dbReference>
<keyword evidence="8" id="KW-0966">Cell projection</keyword>
<organism evidence="8 9">
    <name type="scientific">Paenibacillus chartarius</name>
    <dbReference type="NCBI Taxonomy" id="747481"/>
    <lineage>
        <taxon>Bacteria</taxon>
        <taxon>Bacillati</taxon>
        <taxon>Bacillota</taxon>
        <taxon>Bacilli</taxon>
        <taxon>Bacillales</taxon>
        <taxon>Paenibacillaceae</taxon>
        <taxon>Paenibacillus</taxon>
    </lineage>
</organism>
<name>A0ABV6DJV3_9BACL</name>
<proteinExistence type="inferred from homology"/>
<dbReference type="PANTHER" id="PTHR30288:SF0">
    <property type="entry name" value="FLAGELLAR HOOK-ASSOCIATED PROTEIN 2"/>
    <property type="match status" value="1"/>
</dbReference>
<protein>
    <recommendedName>
        <fullName evidence="5">Flagellar hook-associated protein 2</fullName>
        <shortName evidence="5">HAP2</shortName>
    </recommendedName>
    <alternativeName>
        <fullName evidence="5">Flagellar cap protein</fullName>
    </alternativeName>
</protein>
<evidence type="ECO:0000259" key="6">
    <source>
        <dbReference type="Pfam" id="PF02465"/>
    </source>
</evidence>
<evidence type="ECO:0000313" key="8">
    <source>
        <dbReference type="EMBL" id="MFC0212902.1"/>
    </source>
</evidence>
<evidence type="ECO:0000256" key="4">
    <source>
        <dbReference type="ARBA" id="ARBA00023143"/>
    </source>
</evidence>
<feature type="domain" description="Flagellar hook-associated protein 2 N-terminal" evidence="6">
    <location>
        <begin position="10"/>
        <end position="105"/>
    </location>
</feature>
<dbReference type="Pfam" id="PF07195">
    <property type="entry name" value="FliD_C"/>
    <property type="match status" value="1"/>
</dbReference>
<evidence type="ECO:0000256" key="3">
    <source>
        <dbReference type="ARBA" id="ARBA00023054"/>
    </source>
</evidence>
<evidence type="ECO:0000256" key="2">
    <source>
        <dbReference type="ARBA" id="ARBA00011255"/>
    </source>
</evidence>
<evidence type="ECO:0000256" key="1">
    <source>
        <dbReference type="ARBA" id="ARBA00009764"/>
    </source>
</evidence>
<comment type="subunit">
    <text evidence="2 5">Homopentamer.</text>
</comment>
<dbReference type="InterPro" id="IPR010809">
    <property type="entry name" value="FliD_C"/>
</dbReference>
<accession>A0ABV6DJV3</accession>
<dbReference type="InterPro" id="IPR040026">
    <property type="entry name" value="FliD"/>
</dbReference>
<comment type="subcellular location">
    <subcellularLocation>
        <location evidence="5">Secreted</location>
    </subcellularLocation>
    <subcellularLocation>
        <location evidence="5">Bacterial flagellum</location>
    </subcellularLocation>
</comment>
<keyword evidence="5" id="KW-0964">Secreted</keyword>
<comment type="caution">
    <text evidence="8">The sequence shown here is derived from an EMBL/GenBank/DDBJ whole genome shotgun (WGS) entry which is preliminary data.</text>
</comment>
<keyword evidence="4 5" id="KW-0975">Bacterial flagellum</keyword>
<evidence type="ECO:0000259" key="7">
    <source>
        <dbReference type="Pfam" id="PF07195"/>
    </source>
</evidence>
<keyword evidence="3" id="KW-0175">Coiled coil</keyword>
<dbReference type="Pfam" id="PF02465">
    <property type="entry name" value="FliD_N"/>
    <property type="match status" value="1"/>
</dbReference>
<reference evidence="8 9" key="1">
    <citation type="submission" date="2024-09" db="EMBL/GenBank/DDBJ databases">
        <authorList>
            <person name="Sun Q."/>
            <person name="Mori K."/>
        </authorList>
    </citation>
    <scope>NUCLEOTIDE SEQUENCE [LARGE SCALE GENOMIC DNA]</scope>
    <source>
        <strain evidence="8 9">CCM 7759</strain>
    </source>
</reference>
<dbReference type="InterPro" id="IPR003481">
    <property type="entry name" value="FliD_N"/>
</dbReference>
<dbReference type="Proteomes" id="UP001589776">
    <property type="component" value="Unassembled WGS sequence"/>
</dbReference>
<gene>
    <name evidence="8" type="primary">fliD</name>
    <name evidence="8" type="ORF">ACFFK0_10555</name>
</gene>
<sequence length="612" mass="65737">MVMRIGGMSSGLDIDAMVSDLMKAERMPLDKLKQKQQSMTWKSDAYREINTKLASFRDLANSMRFSANWKTTKVTTSDPNVVTVSSSDSAAVQTRSILVQQLAKGAVLTSTNPVSSNSLVAGSALSSSTTITSGANDQFNVTLNGSTKTITLTASGSPYTEVQLKNEVQKQLDAAFGAGQITASLDASNQLELKPNGTAGNLPQLIVDRTGSNTGLSNLGFSAKQSFKINVDVPLNQAGNPLATPISAPSGAKFTVNGVEISYQATDTLQSIMQRVNSSTAGVNMSYDSITDKVTFTSKATGVASKVELADVTGNFISAMGLTTLSAAGQDAKVTFDGSATPTYYSSNSFTNNGVTYTLLNTSASAVTVASTKDTDAIFNKIKDFVANYNNTLTLVNKKLTEVKYRDFLPLTDEQKDAMSESDIKNWEEKAKSGLLQRDDILKSASTNFRQMINAKINTSSTFDSLFKIGITTTSFSGNASTYNSVTANTIVLDENKLKAAIAQDPDGVISLFSRQSGLTNPTINDDGIAQSMYKEATSLIDRLVDRAGGTTTANDDITTTVGLQIHNLDLDIEDMESRLLKKEDYYYHRFTLMEQAIQKGQAQLSWLSSLR</sequence>
<comment type="similarity">
    <text evidence="1 5">Belongs to the FliD family.</text>
</comment>
<keyword evidence="8" id="KW-0282">Flagellum</keyword>